<protein>
    <submittedName>
        <fullName evidence="1">Uncharacterized protein</fullName>
    </submittedName>
</protein>
<proteinExistence type="predicted"/>
<dbReference type="EMBL" id="JBEWLZ010000004">
    <property type="protein sequence ID" value="MET1489822.1"/>
    <property type="molecule type" value="Genomic_DNA"/>
</dbReference>
<keyword evidence="2" id="KW-1185">Reference proteome</keyword>
<evidence type="ECO:0000313" key="2">
    <source>
        <dbReference type="Proteomes" id="UP001548590"/>
    </source>
</evidence>
<dbReference type="RefSeq" id="WP_345923076.1">
    <property type="nucleotide sequence ID" value="NZ_JBDIVF010000001.1"/>
</dbReference>
<dbReference type="Proteomes" id="UP001548590">
    <property type="component" value="Unassembled WGS sequence"/>
</dbReference>
<reference evidence="1 2" key="1">
    <citation type="submission" date="2024-07" db="EMBL/GenBank/DDBJ databases">
        <title>Uliginosibacterium paludis KCTC:42655.</title>
        <authorList>
            <person name="Kim M.K."/>
        </authorList>
    </citation>
    <scope>NUCLEOTIDE SEQUENCE [LARGE SCALE GENOMIC DNA]</scope>
    <source>
        <strain evidence="1 2">KCTC 42655</strain>
    </source>
</reference>
<sequence>MDLDIGARKPVDGGQVFLVGRCAVSAEPPFVLLHDAGKQRRYKRNIKGRPVPEIVAALGKHLFSEVPYPGWGTVWFRVDRVRAVRELDAAELAHSSSGFGSLVLFVHDPEPADEHAGFMLLGIERRQALKLIGLDEGSHPDVTA</sequence>
<evidence type="ECO:0000313" key="1">
    <source>
        <dbReference type="EMBL" id="MET1489822.1"/>
    </source>
</evidence>
<name>A0ABV2CPX6_9RHOO</name>
<organism evidence="1 2">
    <name type="scientific">Uliginosibacterium paludis</name>
    <dbReference type="NCBI Taxonomy" id="1615952"/>
    <lineage>
        <taxon>Bacteria</taxon>
        <taxon>Pseudomonadati</taxon>
        <taxon>Pseudomonadota</taxon>
        <taxon>Betaproteobacteria</taxon>
        <taxon>Rhodocyclales</taxon>
        <taxon>Zoogloeaceae</taxon>
        <taxon>Uliginosibacterium</taxon>
    </lineage>
</organism>
<accession>A0ABV2CPX6</accession>
<comment type="caution">
    <text evidence="1">The sequence shown here is derived from an EMBL/GenBank/DDBJ whole genome shotgun (WGS) entry which is preliminary data.</text>
</comment>
<gene>
    <name evidence="1" type="ORF">ABVT11_08280</name>
</gene>